<dbReference type="EMBL" id="MN812204">
    <property type="protein sequence ID" value="QHB38536.1"/>
    <property type="molecule type" value="Genomic_DNA"/>
</dbReference>
<reference evidence="1 2" key="1">
    <citation type="journal article" date="2020" name="Viruses">
        <title>Diversity and Host Interactions Among Virulent and Temperate Baltic Sea Flavobacterium Phages.</title>
        <authorList>
            <person name="Nilsson E."/>
            <person name="Bayfield O.W."/>
            <person name="Lundin D."/>
            <person name="Antson A.A."/>
            <person name="Holmfeldt K."/>
        </authorList>
    </citation>
    <scope>NUCLEOTIDE SEQUENCE [LARGE SCALE GENOMIC DNA]</scope>
</reference>
<organism evidence="1 2">
    <name type="scientific">Flavobacterium phage vB_FspM_lotta8-2</name>
    <dbReference type="NCBI Taxonomy" id="2686243"/>
    <lineage>
        <taxon>Viruses</taxon>
        <taxon>Duplodnaviria</taxon>
        <taxon>Heunggongvirae</taxon>
        <taxon>Uroviricota</taxon>
        <taxon>Caudoviricetes</taxon>
        <taxon>Winoviridae</taxon>
        <taxon>Pippivirus</taxon>
        <taxon>Pippivirus lotta</taxon>
    </lineage>
</organism>
<gene>
    <name evidence="1" type="ORF">lotta82_gp025</name>
</gene>
<evidence type="ECO:0000313" key="1">
    <source>
        <dbReference type="EMBL" id="QHB38536.1"/>
    </source>
</evidence>
<dbReference type="Proteomes" id="UP000463918">
    <property type="component" value="Segment"/>
</dbReference>
<sequence>MAKITTEFKCERVEHRQENEQIIILTPVASDSEARLVSEVKVLIVSEKDEFKEGCVYDLTISEKVKEKAKNKKELAKEAALKEEAENAEEAPAE</sequence>
<proteinExistence type="predicted"/>
<evidence type="ECO:0000313" key="2">
    <source>
        <dbReference type="Proteomes" id="UP000463918"/>
    </source>
</evidence>
<name>A0A6B9L9C3_9CAUD</name>
<accession>A0A6B9L9C3</accession>
<protein>
    <submittedName>
        <fullName evidence="1">Uncharacterized protein</fullName>
    </submittedName>
</protein>